<reference evidence="1" key="1">
    <citation type="journal article" date="2023" name="G3 (Bethesda)">
        <title>A reference genome for the long-term kleptoplast-retaining sea slug Elysia crispata morphotype clarki.</title>
        <authorList>
            <person name="Eastman K.E."/>
            <person name="Pendleton A.L."/>
            <person name="Shaikh M.A."/>
            <person name="Suttiyut T."/>
            <person name="Ogas R."/>
            <person name="Tomko P."/>
            <person name="Gavelis G."/>
            <person name="Widhalm J.R."/>
            <person name="Wisecaver J.H."/>
        </authorList>
    </citation>
    <scope>NUCLEOTIDE SEQUENCE</scope>
    <source>
        <strain evidence="1">ECLA1</strain>
    </source>
</reference>
<gene>
    <name evidence="1" type="ORF">RRG08_001380</name>
</gene>
<proteinExistence type="predicted"/>
<protein>
    <submittedName>
        <fullName evidence="1">Uncharacterized protein</fullName>
    </submittedName>
</protein>
<accession>A0AAE0ZQN2</accession>
<keyword evidence="2" id="KW-1185">Reference proteome</keyword>
<organism evidence="1 2">
    <name type="scientific">Elysia crispata</name>
    <name type="common">lettuce slug</name>
    <dbReference type="NCBI Taxonomy" id="231223"/>
    <lineage>
        <taxon>Eukaryota</taxon>
        <taxon>Metazoa</taxon>
        <taxon>Spiralia</taxon>
        <taxon>Lophotrochozoa</taxon>
        <taxon>Mollusca</taxon>
        <taxon>Gastropoda</taxon>
        <taxon>Heterobranchia</taxon>
        <taxon>Euthyneura</taxon>
        <taxon>Panpulmonata</taxon>
        <taxon>Sacoglossa</taxon>
        <taxon>Placobranchoidea</taxon>
        <taxon>Plakobranchidae</taxon>
        <taxon>Elysia</taxon>
    </lineage>
</organism>
<dbReference type="EMBL" id="JAWDGP010003518">
    <property type="protein sequence ID" value="KAK3773650.1"/>
    <property type="molecule type" value="Genomic_DNA"/>
</dbReference>
<dbReference type="AlphaFoldDB" id="A0AAE0ZQN2"/>
<name>A0AAE0ZQN2_9GAST</name>
<evidence type="ECO:0000313" key="1">
    <source>
        <dbReference type="EMBL" id="KAK3773650.1"/>
    </source>
</evidence>
<sequence length="146" mass="16464">MQVRINLPPIRSRLSHKPNIPQKGEFKTFCLLFASPYVNIRILYGASYGASSRTCLLGLACVQWGSLQRKAERRPEGSAKCLDRLTTQSAPLRTLDPVHHFKRVGLIKHKIRHSIHNTNVRFLDTERATSNGQNFAFLTELAGGPR</sequence>
<dbReference type="Proteomes" id="UP001283361">
    <property type="component" value="Unassembled WGS sequence"/>
</dbReference>
<evidence type="ECO:0000313" key="2">
    <source>
        <dbReference type="Proteomes" id="UP001283361"/>
    </source>
</evidence>
<comment type="caution">
    <text evidence="1">The sequence shown here is derived from an EMBL/GenBank/DDBJ whole genome shotgun (WGS) entry which is preliminary data.</text>
</comment>